<organism evidence="2 3">
    <name type="scientific">Solanum commersonii</name>
    <name type="common">Commerson's wild potato</name>
    <name type="synonym">Commerson's nightshade</name>
    <dbReference type="NCBI Taxonomy" id="4109"/>
    <lineage>
        <taxon>Eukaryota</taxon>
        <taxon>Viridiplantae</taxon>
        <taxon>Streptophyta</taxon>
        <taxon>Embryophyta</taxon>
        <taxon>Tracheophyta</taxon>
        <taxon>Spermatophyta</taxon>
        <taxon>Magnoliopsida</taxon>
        <taxon>eudicotyledons</taxon>
        <taxon>Gunneridae</taxon>
        <taxon>Pentapetalae</taxon>
        <taxon>asterids</taxon>
        <taxon>lamiids</taxon>
        <taxon>Solanales</taxon>
        <taxon>Solanaceae</taxon>
        <taxon>Solanoideae</taxon>
        <taxon>Solaneae</taxon>
        <taxon>Solanum</taxon>
    </lineage>
</organism>
<proteinExistence type="predicted"/>
<dbReference type="AlphaFoldDB" id="A0A9J5Z311"/>
<evidence type="ECO:0000313" key="2">
    <source>
        <dbReference type="EMBL" id="KAG5606279.1"/>
    </source>
</evidence>
<evidence type="ECO:0000313" key="3">
    <source>
        <dbReference type="Proteomes" id="UP000824120"/>
    </source>
</evidence>
<accession>A0A9J5Z311</accession>
<feature type="region of interest" description="Disordered" evidence="1">
    <location>
        <begin position="83"/>
        <end position="105"/>
    </location>
</feature>
<evidence type="ECO:0000256" key="1">
    <source>
        <dbReference type="SAM" id="MobiDB-lite"/>
    </source>
</evidence>
<reference evidence="2 3" key="1">
    <citation type="submission" date="2020-09" db="EMBL/GenBank/DDBJ databases">
        <title>De no assembly of potato wild relative species, Solanum commersonii.</title>
        <authorList>
            <person name="Cho K."/>
        </authorList>
    </citation>
    <scope>NUCLEOTIDE SEQUENCE [LARGE SCALE GENOMIC DNA]</scope>
    <source>
        <strain evidence="2">LZ3.2</strain>
        <tissue evidence="2">Leaf</tissue>
    </source>
</reference>
<name>A0A9J5Z311_SOLCO</name>
<dbReference type="EMBL" id="JACXVP010000005">
    <property type="protein sequence ID" value="KAG5606279.1"/>
    <property type="molecule type" value="Genomic_DNA"/>
</dbReference>
<gene>
    <name evidence="2" type="ORF">H5410_027771</name>
</gene>
<protein>
    <submittedName>
        <fullName evidence="2">Uncharacterized protein</fullName>
    </submittedName>
</protein>
<keyword evidence="3" id="KW-1185">Reference proteome</keyword>
<sequence length="105" mass="11302">MPLIFGNVEIPNSSSTDVPTYFDVPQPTTKNADRVDEASTEFEAETARQASLRDVLMVSSIGAKDDVISRTDAQTKSFLIAETPSTDGSTYGVTEMQTSPRPSLA</sequence>
<comment type="caution">
    <text evidence="2">The sequence shown here is derived from an EMBL/GenBank/DDBJ whole genome shotgun (WGS) entry which is preliminary data.</text>
</comment>
<dbReference type="Proteomes" id="UP000824120">
    <property type="component" value="Chromosome 5"/>
</dbReference>